<reference evidence="5" key="1">
    <citation type="submission" date="2017-08" db="EMBL/GenBank/DDBJ databases">
        <title>A dynamic microbial community with high functional redundancy inhabits the cold, oxic subseafloor aquifer.</title>
        <authorList>
            <person name="Tully B.J."/>
            <person name="Wheat C.G."/>
            <person name="Glazer B.T."/>
            <person name="Huber J.A."/>
        </authorList>
    </citation>
    <scope>NUCLEOTIDE SEQUENCE [LARGE SCALE GENOMIC DNA]</scope>
</reference>
<evidence type="ECO:0000259" key="2">
    <source>
        <dbReference type="Pfam" id="PF02591"/>
    </source>
</evidence>
<evidence type="ECO:0000259" key="3">
    <source>
        <dbReference type="Pfam" id="PF24481"/>
    </source>
</evidence>
<proteinExistence type="predicted"/>
<dbReference type="InterPro" id="IPR056003">
    <property type="entry name" value="CT398_CC_hairpin"/>
</dbReference>
<name>A0A2A4YIY6_UNCAE</name>
<comment type="caution">
    <text evidence="4">The sequence shown here is derived from an EMBL/GenBank/DDBJ whole genome shotgun (WGS) entry which is preliminary data.</text>
</comment>
<dbReference type="Proteomes" id="UP000217838">
    <property type="component" value="Unassembled WGS sequence"/>
</dbReference>
<dbReference type="PANTHER" id="PTHR39082:SF1">
    <property type="entry name" value="SCAVENGER RECEPTOR CLASS A MEMBER 3"/>
    <property type="match status" value="1"/>
</dbReference>
<dbReference type="NCBIfam" id="NF047363">
    <property type="entry name" value="Zn_ribbon_CdsZ"/>
    <property type="match status" value="1"/>
</dbReference>
<feature type="domain" description="CT398-like coiled coil hairpin" evidence="3">
    <location>
        <begin position="11"/>
        <end position="185"/>
    </location>
</feature>
<protein>
    <submittedName>
        <fullName evidence="4">Uncharacterized protein</fullName>
    </submittedName>
</protein>
<evidence type="ECO:0000313" key="5">
    <source>
        <dbReference type="Proteomes" id="UP000217838"/>
    </source>
</evidence>
<dbReference type="AlphaFoldDB" id="A0A2A4YIY6"/>
<gene>
    <name evidence="4" type="ORF">COB11_03345</name>
</gene>
<feature type="domain" description="C4-type zinc ribbon" evidence="2">
    <location>
        <begin position="198"/>
        <end position="229"/>
    </location>
</feature>
<accession>A0A2A4YIY6</accession>
<dbReference type="InterPro" id="IPR003743">
    <property type="entry name" value="Zf-RING_7"/>
</dbReference>
<evidence type="ECO:0000313" key="4">
    <source>
        <dbReference type="EMBL" id="PCI94822.1"/>
    </source>
</evidence>
<dbReference type="Pfam" id="PF02591">
    <property type="entry name" value="Zn_ribbon_9"/>
    <property type="match status" value="1"/>
</dbReference>
<dbReference type="Gene3D" id="1.10.287.1490">
    <property type="match status" value="1"/>
</dbReference>
<dbReference type="Pfam" id="PF24481">
    <property type="entry name" value="CT398_CC"/>
    <property type="match status" value="1"/>
</dbReference>
<organism evidence="4 5">
    <name type="scientific">Aerophobetes bacterium</name>
    <dbReference type="NCBI Taxonomy" id="2030807"/>
    <lineage>
        <taxon>Bacteria</taxon>
        <taxon>Candidatus Aerophobota</taxon>
    </lineage>
</organism>
<dbReference type="PANTHER" id="PTHR39082">
    <property type="entry name" value="PHOSPHOLIPASE C-BETA-2-RELATED"/>
    <property type="match status" value="1"/>
</dbReference>
<feature type="coiled-coil region" evidence="1">
    <location>
        <begin position="21"/>
        <end position="145"/>
    </location>
</feature>
<dbReference type="EMBL" id="NVUU01000032">
    <property type="protein sequence ID" value="PCI94822.1"/>
    <property type="molecule type" value="Genomic_DNA"/>
</dbReference>
<evidence type="ECO:0000256" key="1">
    <source>
        <dbReference type="SAM" id="Coils"/>
    </source>
</evidence>
<keyword evidence="1" id="KW-0175">Coiled coil</keyword>
<dbReference type="InterPro" id="IPR052376">
    <property type="entry name" value="Oxidative_Scav/Glycosyltrans"/>
</dbReference>
<sequence>MQESLKSVLEVQELDIKMIRLMRLKKQRQGELQQIESLRSELREQQEEKRQEIENFNKEVTSLEANIAELNERIKTLEAKQSSVKKVEEFNALTHEMTSAERERISHEQQISNLVDKRAFEEEILEKIKTSLEASETNSKELESDIKSSITRINNEGAELKGQRDVIVKTADSVTLKIYERLLRNKKDRVVVPIENRTCSGCHIALTAQHENLVRKGKNLVFCEHCSRIHYWQESEALEGTSIATKRRRRRVLTS</sequence>